<organism evidence="1">
    <name type="scientific">Planktothricoides raciborskii GIHE-MW2</name>
    <dbReference type="NCBI Taxonomy" id="2792601"/>
    <lineage>
        <taxon>Bacteria</taxon>
        <taxon>Bacillati</taxon>
        <taxon>Cyanobacteriota</taxon>
        <taxon>Cyanophyceae</taxon>
        <taxon>Oscillatoriophycideae</taxon>
        <taxon>Oscillatoriales</taxon>
        <taxon>Oscillatoriaceae</taxon>
        <taxon>Planktothricoides</taxon>
    </lineage>
</organism>
<proteinExistence type="predicted"/>
<dbReference type="AlphaFoldDB" id="A0AAU8JE52"/>
<name>A0AAU8JE52_9CYAN</name>
<reference evidence="1" key="1">
    <citation type="submission" date="2024-07" db="EMBL/GenBank/DDBJ databases">
        <authorList>
            <person name="Kim Y.J."/>
            <person name="Jeong J.Y."/>
        </authorList>
    </citation>
    <scope>NUCLEOTIDE SEQUENCE</scope>
    <source>
        <strain evidence="1">GIHE-MW2</strain>
    </source>
</reference>
<protein>
    <submittedName>
        <fullName evidence="1">Uncharacterized protein</fullName>
    </submittedName>
</protein>
<accession>A0AAU8JE52</accession>
<dbReference type="RefSeq" id="WP_156331617.1">
    <property type="nucleotide sequence ID" value="NZ_CP159837.1"/>
</dbReference>
<gene>
    <name evidence="1" type="ORF">ABWT76_005862</name>
</gene>
<sequence length="145" mass="16422">MMTTKIYREQSARENGAVDYLVSSGLHKRDSGLNESSVKVYLSEDQKQKVEQYCDVFGVSVRTMLNSCIQYIIFFSKEKGVEAKDLQYYPKRLGSIGYDLLLNAETLSKLKDSGVQEVEEAAKYAVAGIKVLYEKNLNLRKKSSN</sequence>
<dbReference type="EMBL" id="CP159837">
    <property type="protein sequence ID" value="XCM37056.1"/>
    <property type="molecule type" value="Genomic_DNA"/>
</dbReference>
<evidence type="ECO:0000313" key="1">
    <source>
        <dbReference type="EMBL" id="XCM37056.1"/>
    </source>
</evidence>